<dbReference type="EMBL" id="KV417596">
    <property type="protein sequence ID" value="KZP16148.1"/>
    <property type="molecule type" value="Genomic_DNA"/>
</dbReference>
<feature type="region of interest" description="Disordered" evidence="1">
    <location>
        <begin position="486"/>
        <end position="514"/>
    </location>
</feature>
<keyword evidence="3" id="KW-1185">Reference proteome</keyword>
<dbReference type="AlphaFoldDB" id="A0A166EVD8"/>
<feature type="region of interest" description="Disordered" evidence="1">
    <location>
        <begin position="613"/>
        <end position="653"/>
    </location>
</feature>
<name>A0A166EVD8_9AGAM</name>
<reference evidence="2 3" key="1">
    <citation type="journal article" date="2016" name="Mol. Biol. Evol.">
        <title>Comparative Genomics of Early-Diverging Mushroom-Forming Fungi Provides Insights into the Origins of Lignocellulose Decay Capabilities.</title>
        <authorList>
            <person name="Nagy L.G."/>
            <person name="Riley R."/>
            <person name="Tritt A."/>
            <person name="Adam C."/>
            <person name="Daum C."/>
            <person name="Floudas D."/>
            <person name="Sun H."/>
            <person name="Yadav J.S."/>
            <person name="Pangilinan J."/>
            <person name="Larsson K.H."/>
            <person name="Matsuura K."/>
            <person name="Barry K."/>
            <person name="Labutti K."/>
            <person name="Kuo R."/>
            <person name="Ohm R.A."/>
            <person name="Bhattacharya S.S."/>
            <person name="Shirouzu T."/>
            <person name="Yoshinaga Y."/>
            <person name="Martin F.M."/>
            <person name="Grigoriev I.V."/>
            <person name="Hibbett D.S."/>
        </authorList>
    </citation>
    <scope>NUCLEOTIDE SEQUENCE [LARGE SCALE GENOMIC DNA]</scope>
    <source>
        <strain evidence="2 3">CBS 109695</strain>
    </source>
</reference>
<feature type="region of interest" description="Disordered" evidence="1">
    <location>
        <begin position="410"/>
        <end position="442"/>
    </location>
</feature>
<accession>A0A166EVD8</accession>
<dbReference type="OrthoDB" id="2803783at2759"/>
<evidence type="ECO:0000313" key="3">
    <source>
        <dbReference type="Proteomes" id="UP000076532"/>
    </source>
</evidence>
<feature type="region of interest" description="Disordered" evidence="1">
    <location>
        <begin position="302"/>
        <end position="369"/>
    </location>
</feature>
<feature type="compositionally biased region" description="Polar residues" evidence="1">
    <location>
        <begin position="335"/>
        <end position="349"/>
    </location>
</feature>
<feature type="compositionally biased region" description="Low complexity" evidence="1">
    <location>
        <begin position="305"/>
        <end position="334"/>
    </location>
</feature>
<feature type="compositionally biased region" description="Low complexity" evidence="1">
    <location>
        <begin position="639"/>
        <end position="653"/>
    </location>
</feature>
<dbReference type="STRING" id="436010.A0A166EVD8"/>
<dbReference type="Proteomes" id="UP000076532">
    <property type="component" value="Unassembled WGS sequence"/>
</dbReference>
<proteinExistence type="predicted"/>
<organism evidence="2 3">
    <name type="scientific">Athelia psychrophila</name>
    <dbReference type="NCBI Taxonomy" id="1759441"/>
    <lineage>
        <taxon>Eukaryota</taxon>
        <taxon>Fungi</taxon>
        <taxon>Dikarya</taxon>
        <taxon>Basidiomycota</taxon>
        <taxon>Agaricomycotina</taxon>
        <taxon>Agaricomycetes</taxon>
        <taxon>Agaricomycetidae</taxon>
        <taxon>Atheliales</taxon>
        <taxon>Atheliaceae</taxon>
        <taxon>Athelia</taxon>
    </lineage>
</organism>
<evidence type="ECO:0000313" key="2">
    <source>
        <dbReference type="EMBL" id="KZP16148.1"/>
    </source>
</evidence>
<protein>
    <submittedName>
        <fullName evidence="2">Uncharacterized protein</fullName>
    </submittedName>
</protein>
<gene>
    <name evidence="2" type="ORF">FIBSPDRAFT_895197</name>
</gene>
<feature type="region of interest" description="Disordered" evidence="1">
    <location>
        <begin position="1"/>
        <end position="43"/>
    </location>
</feature>
<feature type="compositionally biased region" description="Low complexity" evidence="1">
    <location>
        <begin position="18"/>
        <end position="30"/>
    </location>
</feature>
<evidence type="ECO:0000256" key="1">
    <source>
        <dbReference type="SAM" id="MobiDB-lite"/>
    </source>
</evidence>
<sequence>MSLDTESVDEASVPDGISPTSSTAGGAASAELVQARAAPPPHRFTEPQRVYLKSKIPDFRRAQLDKSWDETWASIHGGFVEEWPHGPLTAAQVAAGIAKEDVVLLERKRIKSWFNNNGREGQCESCQVLDLGGDKPSRALSAWQGYMKLFWKTKLKAIVEERYEQEKQYLKAGIIGELPPIIKFRNNVVRELLEEEPDDIREEVAQFVVKLKQNQSADLDDEGDEIADKTVHAQAEAHLKASTMIIRAQKVLPRTLARALKQILDQTGYVGGIVLAGPDPEAAPDIRAGFALAESMVSSRTSSVAPSTAQAASRASTAGLSSSNTASKSSTPAPGTSSKPGVSSKPSTQKSKRAKKTDIQAPPLNLPEDTDATFTAEERAEMDDDPFAAEELDEMDDDPDANSMVNLESKKPGAPPMGLEPKQHRPVEEWQSDDSLTASERKEISIQRSSYEREKQYNIVRNRRVLKAMNVQSAAKDLAKACGKLPASSTKGVKTKDVGTASSSKGVKARGVGTASGRSAEDLLGLADRGKTNAIRSKTNPFDIISTPTSPSISTSYSASALDDALGQLDEVLNIDDNTGTSSLDDWDNVHDSSIGALHTKAANDSAVETVASAPTSKHFTDEEADCDILDNKSNTDTPLPGKSRSSSLPSSILTEADAPVSSLADGHPDLARWPGWMEPMVRAMERMVDNEAWSRTLSKWISFEKLMGYPSGKSKKVVLASHSRPAVIGDWMKAGRQLQNMPDLTKVVDTFGKEWWTWWAKLLNGWLAQYPLPSLDAPSPSIKDVEAEVMKGGPNGVFLLLLLLAWWGLAVRDQGGIHVSEWECAFHDFNMVLELMHNYLCVIPSTSKRAGDELEASRGKRQRYISFFNERLIGLAASHGLAF</sequence>